<evidence type="ECO:0000256" key="1">
    <source>
        <dbReference type="ARBA" id="ARBA00011073"/>
    </source>
</evidence>
<evidence type="ECO:0000256" key="2">
    <source>
        <dbReference type="ARBA" id="ARBA00022729"/>
    </source>
</evidence>
<dbReference type="InterPro" id="IPR045051">
    <property type="entry name" value="SBT"/>
</dbReference>
<dbReference type="Gramene" id="ONK56074">
    <property type="protein sequence ID" value="ONK56074"/>
    <property type="gene ID" value="A4U43_C10F3870"/>
</dbReference>
<feature type="region of interest" description="Disordered" evidence="3">
    <location>
        <begin position="148"/>
        <end position="193"/>
    </location>
</feature>
<gene>
    <name evidence="4" type="ORF">A4U43_C10F3870</name>
</gene>
<organism evidence="4 5">
    <name type="scientific">Asparagus officinalis</name>
    <name type="common">Garden asparagus</name>
    <dbReference type="NCBI Taxonomy" id="4686"/>
    <lineage>
        <taxon>Eukaryota</taxon>
        <taxon>Viridiplantae</taxon>
        <taxon>Streptophyta</taxon>
        <taxon>Embryophyta</taxon>
        <taxon>Tracheophyta</taxon>
        <taxon>Spermatophyta</taxon>
        <taxon>Magnoliopsida</taxon>
        <taxon>Liliopsida</taxon>
        <taxon>Asparagales</taxon>
        <taxon>Asparagaceae</taxon>
        <taxon>Asparagoideae</taxon>
        <taxon>Asparagus</taxon>
    </lineage>
</organism>
<dbReference type="AlphaFoldDB" id="A0A5P1E0H0"/>
<reference evidence="5" key="1">
    <citation type="journal article" date="2017" name="Nat. Commun.">
        <title>The asparagus genome sheds light on the origin and evolution of a young Y chromosome.</title>
        <authorList>
            <person name="Harkess A."/>
            <person name="Zhou J."/>
            <person name="Xu C."/>
            <person name="Bowers J.E."/>
            <person name="Van der Hulst R."/>
            <person name="Ayyampalayam S."/>
            <person name="Mercati F."/>
            <person name="Riccardi P."/>
            <person name="McKain M.R."/>
            <person name="Kakrana A."/>
            <person name="Tang H."/>
            <person name="Ray J."/>
            <person name="Groenendijk J."/>
            <person name="Arikit S."/>
            <person name="Mathioni S.M."/>
            <person name="Nakano M."/>
            <person name="Shan H."/>
            <person name="Telgmann-Rauber A."/>
            <person name="Kanno A."/>
            <person name="Yue Z."/>
            <person name="Chen H."/>
            <person name="Li W."/>
            <person name="Chen Y."/>
            <person name="Xu X."/>
            <person name="Zhang Y."/>
            <person name="Luo S."/>
            <person name="Chen H."/>
            <person name="Gao J."/>
            <person name="Mao Z."/>
            <person name="Pires J.C."/>
            <person name="Luo M."/>
            <person name="Kudrna D."/>
            <person name="Wing R.A."/>
            <person name="Meyers B.C."/>
            <person name="Yi K."/>
            <person name="Kong H."/>
            <person name="Lavrijsen P."/>
            <person name="Sunseri F."/>
            <person name="Falavigna A."/>
            <person name="Ye Y."/>
            <person name="Leebens-Mack J.H."/>
            <person name="Chen G."/>
        </authorList>
    </citation>
    <scope>NUCLEOTIDE SEQUENCE [LARGE SCALE GENOMIC DNA]</scope>
    <source>
        <strain evidence="5">cv. DH0086</strain>
    </source>
</reference>
<evidence type="ECO:0000313" key="5">
    <source>
        <dbReference type="Proteomes" id="UP000243459"/>
    </source>
</evidence>
<dbReference type="SUPFAM" id="SSF52743">
    <property type="entry name" value="Subtilisin-like"/>
    <property type="match status" value="1"/>
</dbReference>
<protein>
    <submittedName>
        <fullName evidence="4">Uncharacterized protein</fullName>
    </submittedName>
</protein>
<evidence type="ECO:0000313" key="4">
    <source>
        <dbReference type="EMBL" id="ONK56074.1"/>
    </source>
</evidence>
<dbReference type="InterPro" id="IPR036852">
    <property type="entry name" value="Peptidase_S8/S53_dom_sf"/>
</dbReference>
<dbReference type="Gene3D" id="3.50.30.30">
    <property type="match status" value="1"/>
</dbReference>
<dbReference type="Proteomes" id="UP000243459">
    <property type="component" value="Chromosome 10"/>
</dbReference>
<dbReference type="EMBL" id="CM007390">
    <property type="protein sequence ID" value="ONK56074.1"/>
    <property type="molecule type" value="Genomic_DNA"/>
</dbReference>
<name>A0A5P1E0H0_ASPOF</name>
<feature type="compositionally biased region" description="Polar residues" evidence="3">
    <location>
        <begin position="106"/>
        <end position="119"/>
    </location>
</feature>
<proteinExistence type="inferred from homology"/>
<accession>A0A5P1E0H0</accession>
<dbReference type="GO" id="GO:0006508">
    <property type="term" value="P:proteolysis"/>
    <property type="evidence" value="ECO:0007669"/>
    <property type="project" value="InterPro"/>
</dbReference>
<keyword evidence="2" id="KW-0732">Signal</keyword>
<dbReference type="GO" id="GO:0004252">
    <property type="term" value="F:serine-type endopeptidase activity"/>
    <property type="evidence" value="ECO:0007669"/>
    <property type="project" value="InterPro"/>
</dbReference>
<feature type="region of interest" description="Disordered" evidence="3">
    <location>
        <begin position="98"/>
        <end position="133"/>
    </location>
</feature>
<sequence>MDSDDYLHPASQVSYNDAIEIINYVSQTANPTAALKFNRMQVGGLPAVVTKRILPVQSAGNSGPFSSIVDTYPWLLTVGSSVSDKRIRAKIKLKDGQELNGESAYQPDNLSNSVPSDLSASHPEDRGSKNMQRGTKLSKEIAFLTPHSPRIVSSSKIPSGDNGIGYAGGGDGAGSGSGGRYGAGKGSGGGYAP</sequence>
<comment type="similarity">
    <text evidence="1">Belongs to the peptidase S8 family.</text>
</comment>
<feature type="compositionally biased region" description="Gly residues" evidence="3">
    <location>
        <begin position="162"/>
        <end position="193"/>
    </location>
</feature>
<dbReference type="PANTHER" id="PTHR10795">
    <property type="entry name" value="PROPROTEIN CONVERTASE SUBTILISIN/KEXIN"/>
    <property type="match status" value="1"/>
</dbReference>
<dbReference type="Gene3D" id="3.40.50.200">
    <property type="entry name" value="Peptidase S8/S53 domain"/>
    <property type="match status" value="1"/>
</dbReference>
<keyword evidence="5" id="KW-1185">Reference proteome</keyword>
<evidence type="ECO:0000256" key="3">
    <source>
        <dbReference type="SAM" id="MobiDB-lite"/>
    </source>
</evidence>